<evidence type="ECO:0000256" key="1">
    <source>
        <dbReference type="ARBA" id="ARBA00022857"/>
    </source>
</evidence>
<dbReference type="InterPro" id="IPR011032">
    <property type="entry name" value="GroES-like_sf"/>
</dbReference>
<evidence type="ECO:0000313" key="4">
    <source>
        <dbReference type="EMBL" id="ORJ25669.1"/>
    </source>
</evidence>
<keyword evidence="2" id="KW-0560">Oxidoreductase</keyword>
<dbReference type="Gene3D" id="3.40.50.720">
    <property type="entry name" value="NAD(P)-binding Rossmann-like Domain"/>
    <property type="match status" value="1"/>
</dbReference>
<dbReference type="AlphaFoldDB" id="A0A1X0WFX5"/>
<dbReference type="InterPro" id="IPR013154">
    <property type="entry name" value="ADH-like_N"/>
</dbReference>
<dbReference type="SUPFAM" id="SSF50129">
    <property type="entry name" value="GroES-like"/>
    <property type="match status" value="1"/>
</dbReference>
<accession>A0A1X0WFX5</accession>
<comment type="caution">
    <text evidence="4">The sequence shown here is derived from an EMBL/GenBank/DDBJ whole genome shotgun (WGS) entry which is preliminary data.</text>
</comment>
<dbReference type="GO" id="GO:0016651">
    <property type="term" value="F:oxidoreductase activity, acting on NAD(P)H"/>
    <property type="evidence" value="ECO:0007669"/>
    <property type="project" value="TreeGrafter"/>
</dbReference>
<dbReference type="Proteomes" id="UP000192536">
    <property type="component" value="Unassembled WGS sequence"/>
</dbReference>
<dbReference type="STRING" id="1646377.BS640_09590"/>
<dbReference type="RefSeq" id="WP_017491868.1">
    <property type="nucleotide sequence ID" value="NZ_DAMDNM010000002.1"/>
</dbReference>
<proteinExistence type="predicted"/>
<dbReference type="PANTHER" id="PTHR48106:SF18">
    <property type="entry name" value="QUINONE OXIDOREDUCTASE PIG3"/>
    <property type="match status" value="1"/>
</dbReference>
<keyword evidence="5" id="KW-1185">Reference proteome</keyword>
<dbReference type="SMART" id="SM00829">
    <property type="entry name" value="PKS_ER"/>
    <property type="match status" value="1"/>
</dbReference>
<dbReference type="InterPro" id="IPR020843">
    <property type="entry name" value="ER"/>
</dbReference>
<evidence type="ECO:0000256" key="2">
    <source>
        <dbReference type="ARBA" id="ARBA00023002"/>
    </source>
</evidence>
<keyword evidence="1" id="KW-0521">NADP</keyword>
<dbReference type="Gene3D" id="3.90.180.10">
    <property type="entry name" value="Medium-chain alcohol dehydrogenases, catalytic domain"/>
    <property type="match status" value="1"/>
</dbReference>
<reference evidence="4 5" key="1">
    <citation type="journal article" date="2017" name="Int. J. Syst. Evol. Microbiol.">
        <title>Rouxiella badensis sp. nov. and Rouxiella silvae sp. nov. isolated from peat bog soil in Germany and emendation of the genus description.</title>
        <authorList>
            <person name="Le Fleche-Mateos A."/>
            <person name="Kugler J.H."/>
            <person name="Hansen S.H."/>
            <person name="Syldatk C."/>
            <person name="Hausmann R."/>
            <person name="Lomprez F."/>
            <person name="Vandenbogaert M."/>
            <person name="Manuguerra J.C."/>
            <person name="Grimont P.A."/>
        </authorList>
    </citation>
    <scope>NUCLEOTIDE SEQUENCE [LARGE SCALE GENOMIC DNA]</scope>
    <source>
        <strain evidence="4 5">DSM 100043</strain>
    </source>
</reference>
<name>A0A1X0WFX5_9GAMM</name>
<dbReference type="InterPro" id="IPR036291">
    <property type="entry name" value="NAD(P)-bd_dom_sf"/>
</dbReference>
<feature type="domain" description="Enoyl reductase (ER)" evidence="3">
    <location>
        <begin position="15"/>
        <end position="327"/>
    </location>
</feature>
<evidence type="ECO:0000259" key="3">
    <source>
        <dbReference type="SMART" id="SM00829"/>
    </source>
</evidence>
<sequence length="329" mass="36269">MKDKVLTRAIVREFGPIRDVVQLENTALPTLAAGDARVRMVYATINPSDIITISGAYRSRISVPFVPGFEGVGVIEQAPQGSHLPVGQRVLPIGSMGNWQTFKDTKPEWCFTLPDFVSDRQAVNSYVNPMTALLMLTEALDFKPGQRVLINAANSAIGKMLIRLANQRGLTPVAVVRKKENLDIFAGYRTEYVLNSSDPAFPQALERLKRSGGVEAIFDCIGGDESLMFADTLVAGGQFIHYGLLSGKPVPPTFWRTRPDIRFMNFHLRQWVHSQEKSVVQRKIDQVMALIRDGVVHTEIATAFSLSNISDAIDAALSGTLKGKILIEM</sequence>
<gene>
    <name evidence="4" type="ORF">BS640_09590</name>
</gene>
<dbReference type="GO" id="GO:0070402">
    <property type="term" value="F:NADPH binding"/>
    <property type="evidence" value="ECO:0007669"/>
    <property type="project" value="TreeGrafter"/>
</dbReference>
<dbReference type="Pfam" id="PF08240">
    <property type="entry name" value="ADH_N"/>
    <property type="match status" value="1"/>
</dbReference>
<evidence type="ECO:0000313" key="5">
    <source>
        <dbReference type="Proteomes" id="UP000192536"/>
    </source>
</evidence>
<organism evidence="4 5">
    <name type="scientific">Rouxiella badensis</name>
    <dbReference type="NCBI Taxonomy" id="1646377"/>
    <lineage>
        <taxon>Bacteria</taxon>
        <taxon>Pseudomonadati</taxon>
        <taxon>Pseudomonadota</taxon>
        <taxon>Gammaproteobacteria</taxon>
        <taxon>Enterobacterales</taxon>
        <taxon>Yersiniaceae</taxon>
        <taxon>Rouxiella</taxon>
    </lineage>
</organism>
<protein>
    <submittedName>
        <fullName evidence="4">Zn-dependent oxidoreductase</fullName>
    </submittedName>
</protein>
<dbReference type="PANTHER" id="PTHR48106">
    <property type="entry name" value="QUINONE OXIDOREDUCTASE PIG3-RELATED"/>
    <property type="match status" value="1"/>
</dbReference>
<dbReference type="SUPFAM" id="SSF51735">
    <property type="entry name" value="NAD(P)-binding Rossmann-fold domains"/>
    <property type="match status" value="1"/>
</dbReference>
<dbReference type="EMBL" id="MRWE01000013">
    <property type="protein sequence ID" value="ORJ25669.1"/>
    <property type="molecule type" value="Genomic_DNA"/>
</dbReference>
<dbReference type="CDD" id="cd05282">
    <property type="entry name" value="ETR_like"/>
    <property type="match status" value="1"/>
</dbReference>
<dbReference type="Pfam" id="PF13602">
    <property type="entry name" value="ADH_zinc_N_2"/>
    <property type="match status" value="1"/>
</dbReference>